<comment type="caution">
    <text evidence="5">The sequence shown here is derived from an EMBL/GenBank/DDBJ whole genome shotgun (WGS) entry which is preliminary data.</text>
</comment>
<keyword evidence="3" id="KW-0963">Cytoplasm</keyword>
<dbReference type="RefSeq" id="WP_037263535.1">
    <property type="nucleotide sequence ID" value="NZ_QHKI01000115.1"/>
</dbReference>
<gene>
    <name evidence="5" type="ORF">DMH04_54060</name>
</gene>
<comment type="similarity">
    <text evidence="2">Belongs to the EspG family.</text>
</comment>
<dbReference type="EMBL" id="QHKI01000115">
    <property type="protein sequence ID" value="RSM61610.1"/>
    <property type="molecule type" value="Genomic_DNA"/>
</dbReference>
<comment type="subcellular location">
    <subcellularLocation>
        <location evidence="1">Cytoplasm</location>
    </subcellularLocation>
</comment>
<dbReference type="Pfam" id="PF14011">
    <property type="entry name" value="ESX-1_EspG"/>
    <property type="match status" value="1"/>
</dbReference>
<evidence type="ECO:0000256" key="2">
    <source>
        <dbReference type="ARBA" id="ARBA00006411"/>
    </source>
</evidence>
<dbReference type="OrthoDB" id="5175124at2"/>
<reference evidence="5 6" key="1">
    <citation type="submission" date="2018-05" db="EMBL/GenBank/DDBJ databases">
        <title>Evolution of GPA BGCs.</title>
        <authorList>
            <person name="Waglechner N."/>
            <person name="Wright G.D."/>
        </authorList>
    </citation>
    <scope>NUCLEOTIDE SEQUENCE [LARGE SCALE GENOMIC DNA]</scope>
    <source>
        <strain evidence="5 6">A82846</strain>
    </source>
</reference>
<dbReference type="AlphaFoldDB" id="A0A428Y214"/>
<dbReference type="Proteomes" id="UP000287547">
    <property type="component" value="Unassembled WGS sequence"/>
</dbReference>
<evidence type="ECO:0000256" key="3">
    <source>
        <dbReference type="ARBA" id="ARBA00022490"/>
    </source>
</evidence>
<protein>
    <submittedName>
        <fullName evidence="5">ESX secretion-associated protein EspG</fullName>
    </submittedName>
</protein>
<keyword evidence="4" id="KW-0143">Chaperone</keyword>
<name>A0A428Y214_KIBAR</name>
<evidence type="ECO:0000256" key="4">
    <source>
        <dbReference type="ARBA" id="ARBA00023186"/>
    </source>
</evidence>
<evidence type="ECO:0000313" key="5">
    <source>
        <dbReference type="EMBL" id="RSM61610.1"/>
    </source>
</evidence>
<sequence>MTDFTLSLAAMDILREQLGIETSAYPFEIPHNGVTPEQRAGIRTAVVADLERRGLAHRGKLSAEIEDALTTMAKRDAAIAMVGIDEGSSCARALVVSAGTRVYRIVQDDQLLRFDTPTGLVRGMVELLPDVKAGQGRSVTFAANEESNDALTAGTYLKRPRLRLGQLSVIDRLELTWFDTDVGRYISYAQNGWLTYAPADKTRIAALLQAAI</sequence>
<organism evidence="5 6">
    <name type="scientific">Kibdelosporangium aridum</name>
    <dbReference type="NCBI Taxonomy" id="2030"/>
    <lineage>
        <taxon>Bacteria</taxon>
        <taxon>Bacillati</taxon>
        <taxon>Actinomycetota</taxon>
        <taxon>Actinomycetes</taxon>
        <taxon>Pseudonocardiales</taxon>
        <taxon>Pseudonocardiaceae</taxon>
        <taxon>Kibdelosporangium</taxon>
    </lineage>
</organism>
<evidence type="ECO:0000313" key="6">
    <source>
        <dbReference type="Proteomes" id="UP000287547"/>
    </source>
</evidence>
<evidence type="ECO:0000256" key="1">
    <source>
        <dbReference type="ARBA" id="ARBA00004496"/>
    </source>
</evidence>
<dbReference type="InterPro" id="IPR025734">
    <property type="entry name" value="EspG"/>
</dbReference>
<accession>A0A428Y214</accession>
<proteinExistence type="inferred from homology"/>